<feature type="non-terminal residue" evidence="8">
    <location>
        <position position="1"/>
    </location>
</feature>
<keyword evidence="3" id="KW-0677">Repeat</keyword>
<keyword evidence="9" id="KW-1185">Reference proteome</keyword>
<keyword evidence="5" id="KW-0325">Glycoprotein</keyword>
<reference evidence="8" key="1">
    <citation type="submission" date="2020-07" db="EMBL/GenBank/DDBJ databases">
        <authorList>
            <person name="Nazaruddin N."/>
        </authorList>
    </citation>
    <scope>NUCLEOTIDE SEQUENCE</scope>
</reference>
<gene>
    <name evidence="8" type="ORF">MHI_LOCUS114386</name>
</gene>
<evidence type="ECO:0000256" key="2">
    <source>
        <dbReference type="ARBA" id="ARBA00022729"/>
    </source>
</evidence>
<evidence type="ECO:0000256" key="5">
    <source>
        <dbReference type="ARBA" id="ARBA00023180"/>
    </source>
</evidence>
<dbReference type="PROSITE" id="PS50940">
    <property type="entry name" value="CHIT_BIND_II"/>
    <property type="match status" value="1"/>
</dbReference>
<evidence type="ECO:0000256" key="1">
    <source>
        <dbReference type="ARBA" id="ARBA00022669"/>
    </source>
</evidence>
<organism evidence="8 9">
    <name type="scientific">Heterotrigona itama</name>
    <dbReference type="NCBI Taxonomy" id="395501"/>
    <lineage>
        <taxon>Eukaryota</taxon>
        <taxon>Metazoa</taxon>
        <taxon>Ecdysozoa</taxon>
        <taxon>Arthropoda</taxon>
        <taxon>Hexapoda</taxon>
        <taxon>Insecta</taxon>
        <taxon>Pterygota</taxon>
        <taxon>Neoptera</taxon>
        <taxon>Endopterygota</taxon>
        <taxon>Hymenoptera</taxon>
        <taxon>Apocrita</taxon>
        <taxon>Aculeata</taxon>
        <taxon>Apoidea</taxon>
        <taxon>Anthophila</taxon>
        <taxon>Apidae</taxon>
        <taxon>Heterotrigona</taxon>
    </lineage>
</organism>
<feature type="domain" description="Chitin-binding type-2" evidence="7">
    <location>
        <begin position="169"/>
        <end position="227"/>
    </location>
</feature>
<evidence type="ECO:0000313" key="8">
    <source>
        <dbReference type="EMBL" id="CAD1469213.1"/>
    </source>
</evidence>
<dbReference type="InterPro" id="IPR036508">
    <property type="entry name" value="Chitin-bd_dom_sf"/>
</dbReference>
<evidence type="ECO:0000256" key="6">
    <source>
        <dbReference type="SAM" id="MobiDB-lite"/>
    </source>
</evidence>
<dbReference type="Proteomes" id="UP000752696">
    <property type="component" value="Unassembled WGS sequence"/>
</dbReference>
<dbReference type="EMBL" id="CAJDYZ010001973">
    <property type="protein sequence ID" value="CAD1469213.1"/>
    <property type="molecule type" value="Genomic_DNA"/>
</dbReference>
<protein>
    <recommendedName>
        <fullName evidence="7">Chitin-binding type-2 domain-containing protein</fullName>
    </recommendedName>
</protein>
<keyword evidence="1" id="KW-0147">Chitin-binding</keyword>
<dbReference type="PANTHER" id="PTHR23301:SF0">
    <property type="entry name" value="CHITIN-BINDING TYPE-2 DOMAIN-CONTAINING PROTEIN-RELATED"/>
    <property type="match status" value="1"/>
</dbReference>
<dbReference type="SMART" id="SM00494">
    <property type="entry name" value="ChtBD2"/>
    <property type="match status" value="2"/>
</dbReference>
<evidence type="ECO:0000259" key="7">
    <source>
        <dbReference type="PROSITE" id="PS50940"/>
    </source>
</evidence>
<dbReference type="AlphaFoldDB" id="A0A6V7GUG3"/>
<feature type="region of interest" description="Disordered" evidence="6">
    <location>
        <begin position="100"/>
        <end position="179"/>
    </location>
</feature>
<dbReference type="SUPFAM" id="SSF57625">
    <property type="entry name" value="Invertebrate chitin-binding proteins"/>
    <property type="match status" value="2"/>
</dbReference>
<dbReference type="GO" id="GO:0005576">
    <property type="term" value="C:extracellular region"/>
    <property type="evidence" value="ECO:0007669"/>
    <property type="project" value="InterPro"/>
</dbReference>
<keyword evidence="4" id="KW-1015">Disulfide bond</keyword>
<evidence type="ECO:0000256" key="3">
    <source>
        <dbReference type="ARBA" id="ARBA00022737"/>
    </source>
</evidence>
<name>A0A6V7GUG3_9HYME</name>
<feature type="compositionally biased region" description="Low complexity" evidence="6">
    <location>
        <begin position="112"/>
        <end position="158"/>
    </location>
</feature>
<accession>A0A6V7GUG3</accession>
<evidence type="ECO:0000313" key="9">
    <source>
        <dbReference type="Proteomes" id="UP000752696"/>
    </source>
</evidence>
<dbReference type="Gene3D" id="2.170.140.10">
    <property type="entry name" value="Chitin binding domain"/>
    <property type="match status" value="2"/>
</dbReference>
<dbReference type="InterPro" id="IPR002557">
    <property type="entry name" value="Chitin-bd_dom"/>
</dbReference>
<dbReference type="PANTHER" id="PTHR23301">
    <property type="entry name" value="CHITIN BINDING PERITROPHIN-A"/>
    <property type="match status" value="1"/>
</dbReference>
<proteinExistence type="predicted"/>
<dbReference type="OrthoDB" id="6020543at2759"/>
<sequence>LYVLFVAIVVAAADEDANDCANENKISKNCEQNEDCLRVIGSNEAQHIPYLQDCHKFYKCAEGKACLMCCPKMNSTGSERLVFNPELQVCDWPQNVKNPKGKCDDVNPTEPPTTSTEPSTTSTEPSTTSTEPSTTSTKPTASPTKPTASPTKPTASPTKPSPTPTESPKSECQSGGSTSIKHENDCTMYYKCKNGTREGPFRCGNGLVFNPIISNCDIPKNYPSCRPRNPEYFDN</sequence>
<keyword evidence="2" id="KW-0732">Signal</keyword>
<dbReference type="Pfam" id="PF01607">
    <property type="entry name" value="CBM_14"/>
    <property type="match status" value="2"/>
</dbReference>
<comment type="caution">
    <text evidence="8">The sequence shown here is derived from an EMBL/GenBank/DDBJ whole genome shotgun (WGS) entry which is preliminary data.</text>
</comment>
<evidence type="ECO:0000256" key="4">
    <source>
        <dbReference type="ARBA" id="ARBA00023157"/>
    </source>
</evidence>
<dbReference type="GO" id="GO:0008061">
    <property type="term" value="F:chitin binding"/>
    <property type="evidence" value="ECO:0007669"/>
    <property type="project" value="UniProtKB-KW"/>
</dbReference>
<dbReference type="InterPro" id="IPR051940">
    <property type="entry name" value="Chitin_bind-dev_reg"/>
</dbReference>